<keyword evidence="2" id="KW-1185">Reference proteome</keyword>
<evidence type="ECO:0000313" key="1">
    <source>
        <dbReference type="EMBL" id="QIZ77491.1"/>
    </source>
</evidence>
<dbReference type="CDD" id="cd09021">
    <property type="entry name" value="Aldose_epim_Ec_YphB"/>
    <property type="match status" value="1"/>
</dbReference>
<organism evidence="1 2">
    <name type="scientific">Ferrimonas lipolytica</name>
    <dbReference type="NCBI Taxonomy" id="2724191"/>
    <lineage>
        <taxon>Bacteria</taxon>
        <taxon>Pseudomonadati</taxon>
        <taxon>Pseudomonadota</taxon>
        <taxon>Gammaproteobacteria</taxon>
        <taxon>Alteromonadales</taxon>
        <taxon>Ferrimonadaceae</taxon>
        <taxon>Ferrimonas</taxon>
    </lineage>
</organism>
<dbReference type="RefSeq" id="WP_168660751.1">
    <property type="nucleotide sequence ID" value="NZ_CP051180.1"/>
</dbReference>
<dbReference type="Pfam" id="PF01263">
    <property type="entry name" value="Aldose_epim"/>
    <property type="match status" value="1"/>
</dbReference>
<dbReference type="Proteomes" id="UP000501602">
    <property type="component" value="Chromosome"/>
</dbReference>
<gene>
    <name evidence="1" type="ORF">HER31_11690</name>
</gene>
<proteinExistence type="predicted"/>
<dbReference type="AlphaFoldDB" id="A0A6H1UEI0"/>
<dbReference type="GO" id="GO:0030246">
    <property type="term" value="F:carbohydrate binding"/>
    <property type="evidence" value="ECO:0007669"/>
    <property type="project" value="InterPro"/>
</dbReference>
<dbReference type="InterPro" id="IPR014718">
    <property type="entry name" value="GH-type_carb-bd"/>
</dbReference>
<dbReference type="InterPro" id="IPR008183">
    <property type="entry name" value="Aldose_1/G6P_1-epimerase"/>
</dbReference>
<dbReference type="KEGG" id="fes:HER31_11690"/>
<sequence length="298" mass="32805">MLKLVTKTLGDLTLKVAPELGGAIAALQYRDVDILRPLPALENVIVNQSGSFPLIPFSNRIANGIFEFEGEQFELLKNFGEHPHTIHGNAWHQPWIISEEASNGVVLKCLHQAEGDAYHSWPWPYQATQVFELKDNELHVTLSYFNLAERNVPVGLGFHPYFANAKDALVRFAAKKVLLNDANTLPCAVEDVPAKWDYSELRAPVAGSVDNCFAGWDGHSEVRWPDAKVKAEVISPDAKNAVFFMPPAEKNFVAIEPVTNVNNAINDLTCGSNDQAMKLVGPGQSVSVTMIIKVSDCE</sequence>
<dbReference type="EMBL" id="CP051180">
    <property type="protein sequence ID" value="QIZ77491.1"/>
    <property type="molecule type" value="Genomic_DNA"/>
</dbReference>
<dbReference type="GO" id="GO:0005975">
    <property type="term" value="P:carbohydrate metabolic process"/>
    <property type="evidence" value="ECO:0007669"/>
    <property type="project" value="InterPro"/>
</dbReference>
<dbReference type="InterPro" id="IPR011013">
    <property type="entry name" value="Gal_mutarotase_sf_dom"/>
</dbReference>
<dbReference type="Gene3D" id="2.70.98.10">
    <property type="match status" value="1"/>
</dbReference>
<dbReference type="GO" id="GO:0016853">
    <property type="term" value="F:isomerase activity"/>
    <property type="evidence" value="ECO:0007669"/>
    <property type="project" value="InterPro"/>
</dbReference>
<name>A0A6H1UEI0_9GAMM</name>
<accession>A0A6H1UEI0</accession>
<evidence type="ECO:0000313" key="2">
    <source>
        <dbReference type="Proteomes" id="UP000501602"/>
    </source>
</evidence>
<dbReference type="SUPFAM" id="SSF74650">
    <property type="entry name" value="Galactose mutarotase-like"/>
    <property type="match status" value="1"/>
</dbReference>
<protein>
    <submittedName>
        <fullName evidence="1">Aldose 1-epimerase</fullName>
    </submittedName>
</protein>
<reference evidence="1 2" key="1">
    <citation type="submission" date="2020-04" db="EMBL/GenBank/DDBJ databases">
        <title>Ferrimonas sp. S7 isolated from sea water.</title>
        <authorList>
            <person name="Bae S.S."/>
            <person name="Baek K."/>
        </authorList>
    </citation>
    <scope>NUCLEOTIDE SEQUENCE [LARGE SCALE GENOMIC DNA]</scope>
    <source>
        <strain evidence="1 2">S7</strain>
    </source>
</reference>